<accession>A0A1C7MIH5</accession>
<protein>
    <submittedName>
        <fullName evidence="12">Syntaxin-18</fullName>
    </submittedName>
</protein>
<sequence length="411" mass="46290">MWSHLRPQQRTFAAFILRRPVRTWRIADAAVIRNTPYMTASSRTSEFRQILKEQQNAVPEAKRRRSSKRPNTDTQREGSLNKEYLAEAYVILNHITTLTRMLSSIRKPYLNLDSRSPPLLRQMPRTIDIASTDQSWSNIRHLTNEERDQIDLQARVILSRCADRVREMEALEKRRAELDDAAAASDFVAAHHASITWYLGRRLAEVGQGLKEMQEERMRRQLERTRTLGSGAAREALYMGAALDTLPSPAESSASGSGSWLGGATSLASSFAASIGGDAAHSTATLRPGVYVPEEEETDEEELELSASQIEMFETENANILQSVQDTLASVQQAESRLLEISALQMELVAHLTKQTEQTEQLYEDAITTAATVEKGNAQLKEAKRRARDSRKWILLFLIGASLSLLFLHYY</sequence>
<dbReference type="OrthoDB" id="342981at2759"/>
<comment type="subcellular location">
    <subcellularLocation>
        <location evidence="1">Membrane</location>
        <topology evidence="1">Single-pass type IV membrane protein</topology>
    </subcellularLocation>
</comment>
<keyword evidence="6 10" id="KW-1133">Transmembrane helix</keyword>
<gene>
    <name evidence="12" type="primary">STX18</name>
    <name evidence="12" type="ORF">A0H81_04007</name>
</gene>
<keyword evidence="13" id="KW-1185">Reference proteome</keyword>
<comment type="similarity">
    <text evidence="2">Belongs to the syntaxin family.</text>
</comment>
<reference evidence="12 13" key="1">
    <citation type="submission" date="2016-03" db="EMBL/GenBank/DDBJ databases">
        <title>Whole genome sequencing of Grifola frondosa 9006-11.</title>
        <authorList>
            <person name="Min B."/>
            <person name="Park H."/>
            <person name="Kim J.-G."/>
            <person name="Cho H."/>
            <person name="Oh Y.-L."/>
            <person name="Kong W.-S."/>
            <person name="Choi I.-G."/>
        </authorList>
    </citation>
    <scope>NUCLEOTIDE SEQUENCE [LARGE SCALE GENOMIC DNA]</scope>
    <source>
        <strain evidence="12 13">9006-11</strain>
    </source>
</reference>
<feature type="compositionally biased region" description="Basic and acidic residues" evidence="9">
    <location>
        <begin position="70"/>
        <end position="79"/>
    </location>
</feature>
<dbReference type="OMA" id="YRIRTHI"/>
<dbReference type="EMBL" id="LUGG01000003">
    <property type="protein sequence ID" value="OBZ76630.1"/>
    <property type="molecule type" value="Genomic_DNA"/>
</dbReference>
<comment type="caution">
    <text evidence="12">The sequence shown here is derived from an EMBL/GenBank/DDBJ whole genome shotgun (WGS) entry which is preliminary data.</text>
</comment>
<dbReference type="InterPro" id="IPR019529">
    <property type="entry name" value="Syntaxin-18_N"/>
</dbReference>
<evidence type="ECO:0000256" key="3">
    <source>
        <dbReference type="ARBA" id="ARBA00022448"/>
    </source>
</evidence>
<dbReference type="Proteomes" id="UP000092993">
    <property type="component" value="Unassembled WGS sequence"/>
</dbReference>
<keyword evidence="5" id="KW-0653">Protein transport</keyword>
<evidence type="ECO:0000256" key="10">
    <source>
        <dbReference type="SAM" id="Phobius"/>
    </source>
</evidence>
<feature type="domain" description="SNARE-complex protein Syntaxin-18 N-terminal" evidence="11">
    <location>
        <begin position="42"/>
        <end position="150"/>
    </location>
</feature>
<feature type="transmembrane region" description="Helical" evidence="10">
    <location>
        <begin position="393"/>
        <end position="410"/>
    </location>
</feature>
<keyword evidence="4 10" id="KW-0812">Transmembrane</keyword>
<evidence type="ECO:0000259" key="11">
    <source>
        <dbReference type="Pfam" id="PF10496"/>
    </source>
</evidence>
<evidence type="ECO:0000256" key="8">
    <source>
        <dbReference type="ARBA" id="ARBA00023136"/>
    </source>
</evidence>
<evidence type="ECO:0000256" key="7">
    <source>
        <dbReference type="ARBA" id="ARBA00023054"/>
    </source>
</evidence>
<dbReference type="GO" id="GO:0015031">
    <property type="term" value="P:protein transport"/>
    <property type="evidence" value="ECO:0007669"/>
    <property type="project" value="UniProtKB-KW"/>
</dbReference>
<evidence type="ECO:0000256" key="5">
    <source>
        <dbReference type="ARBA" id="ARBA00022927"/>
    </source>
</evidence>
<evidence type="ECO:0000256" key="6">
    <source>
        <dbReference type="ARBA" id="ARBA00022989"/>
    </source>
</evidence>
<evidence type="ECO:0000313" key="12">
    <source>
        <dbReference type="EMBL" id="OBZ76630.1"/>
    </source>
</evidence>
<feature type="region of interest" description="Disordered" evidence="9">
    <location>
        <begin position="54"/>
        <end position="79"/>
    </location>
</feature>
<keyword evidence="3" id="KW-0813">Transport</keyword>
<organism evidence="12 13">
    <name type="scientific">Grifola frondosa</name>
    <name type="common">Maitake</name>
    <name type="synonym">Polyporus frondosus</name>
    <dbReference type="NCBI Taxonomy" id="5627"/>
    <lineage>
        <taxon>Eukaryota</taxon>
        <taxon>Fungi</taxon>
        <taxon>Dikarya</taxon>
        <taxon>Basidiomycota</taxon>
        <taxon>Agaricomycotina</taxon>
        <taxon>Agaricomycetes</taxon>
        <taxon>Polyporales</taxon>
        <taxon>Grifolaceae</taxon>
        <taxon>Grifola</taxon>
    </lineage>
</organism>
<dbReference type="GO" id="GO:0031201">
    <property type="term" value="C:SNARE complex"/>
    <property type="evidence" value="ECO:0007669"/>
    <property type="project" value="TreeGrafter"/>
</dbReference>
<keyword evidence="7" id="KW-0175">Coiled coil</keyword>
<dbReference type="FunFam" id="1.20.5.110:FF:000069">
    <property type="entry name" value="Related to syntaxin 18"/>
    <property type="match status" value="1"/>
</dbReference>
<evidence type="ECO:0000256" key="4">
    <source>
        <dbReference type="ARBA" id="ARBA00022692"/>
    </source>
</evidence>
<proteinExistence type="inferred from homology"/>
<dbReference type="GO" id="GO:0006890">
    <property type="term" value="P:retrograde vesicle-mediated transport, Golgi to endoplasmic reticulum"/>
    <property type="evidence" value="ECO:0007669"/>
    <property type="project" value="TreeGrafter"/>
</dbReference>
<evidence type="ECO:0000313" key="13">
    <source>
        <dbReference type="Proteomes" id="UP000092993"/>
    </source>
</evidence>
<evidence type="ECO:0000256" key="9">
    <source>
        <dbReference type="SAM" id="MobiDB-lite"/>
    </source>
</evidence>
<evidence type="ECO:0000256" key="1">
    <source>
        <dbReference type="ARBA" id="ARBA00004211"/>
    </source>
</evidence>
<name>A0A1C7MIH5_GRIFR</name>
<dbReference type="GO" id="GO:0005783">
    <property type="term" value="C:endoplasmic reticulum"/>
    <property type="evidence" value="ECO:0007669"/>
    <property type="project" value="TreeGrafter"/>
</dbReference>
<dbReference type="PANTHER" id="PTHR15959:SF0">
    <property type="entry name" value="SYNTAXIN-18"/>
    <property type="match status" value="1"/>
</dbReference>
<dbReference type="PANTHER" id="PTHR15959">
    <property type="entry name" value="SYNTAXIN-18"/>
    <property type="match status" value="1"/>
</dbReference>
<evidence type="ECO:0000256" key="2">
    <source>
        <dbReference type="ARBA" id="ARBA00009063"/>
    </source>
</evidence>
<keyword evidence="8 10" id="KW-0472">Membrane</keyword>
<dbReference type="STRING" id="5627.A0A1C7MIH5"/>
<dbReference type="Gene3D" id="1.20.5.110">
    <property type="match status" value="1"/>
</dbReference>
<dbReference type="Pfam" id="PF10496">
    <property type="entry name" value="Syntaxin-18_N"/>
    <property type="match status" value="1"/>
</dbReference>
<dbReference type="AlphaFoldDB" id="A0A1C7MIH5"/>